<gene>
    <name evidence="1" type="ORF">K443DRAFT_284457</name>
</gene>
<reference evidence="1 2" key="1">
    <citation type="submission" date="2014-04" db="EMBL/GenBank/DDBJ databases">
        <authorList>
            <consortium name="DOE Joint Genome Institute"/>
            <person name="Kuo A."/>
            <person name="Kohler A."/>
            <person name="Nagy L.G."/>
            <person name="Floudas D."/>
            <person name="Copeland A."/>
            <person name="Barry K.W."/>
            <person name="Cichocki N."/>
            <person name="Veneault-Fourrey C."/>
            <person name="LaButti K."/>
            <person name="Lindquist E.A."/>
            <person name="Lipzen A."/>
            <person name="Lundell T."/>
            <person name="Morin E."/>
            <person name="Murat C."/>
            <person name="Sun H."/>
            <person name="Tunlid A."/>
            <person name="Henrissat B."/>
            <person name="Grigoriev I.V."/>
            <person name="Hibbett D.S."/>
            <person name="Martin F."/>
            <person name="Nordberg H.P."/>
            <person name="Cantor M.N."/>
            <person name="Hua S.X."/>
        </authorList>
    </citation>
    <scope>NUCLEOTIDE SEQUENCE [LARGE SCALE GENOMIC DNA]</scope>
    <source>
        <strain evidence="1 2">LaAM-08-1</strain>
    </source>
</reference>
<accession>A0A0C9XFI6</accession>
<sequence>MDAASRRQDEFSVRIASGLRPDFQDIYPFWDPTFEPNVRGPPCHSQRRSPLTLVDLSSHLSQSACGVAQMY</sequence>
<evidence type="ECO:0000313" key="1">
    <source>
        <dbReference type="EMBL" id="KIJ96426.1"/>
    </source>
</evidence>
<name>A0A0C9XFI6_9AGAR</name>
<protein>
    <submittedName>
        <fullName evidence="1">Uncharacterized protein</fullName>
    </submittedName>
</protein>
<dbReference type="HOGENOM" id="CLU_2740419_0_0_1"/>
<reference evidence="2" key="2">
    <citation type="submission" date="2015-01" db="EMBL/GenBank/DDBJ databases">
        <title>Evolutionary Origins and Diversification of the Mycorrhizal Mutualists.</title>
        <authorList>
            <consortium name="DOE Joint Genome Institute"/>
            <consortium name="Mycorrhizal Genomics Consortium"/>
            <person name="Kohler A."/>
            <person name="Kuo A."/>
            <person name="Nagy L.G."/>
            <person name="Floudas D."/>
            <person name="Copeland A."/>
            <person name="Barry K.W."/>
            <person name="Cichocki N."/>
            <person name="Veneault-Fourrey C."/>
            <person name="LaButti K."/>
            <person name="Lindquist E.A."/>
            <person name="Lipzen A."/>
            <person name="Lundell T."/>
            <person name="Morin E."/>
            <person name="Murat C."/>
            <person name="Riley R."/>
            <person name="Ohm R."/>
            <person name="Sun H."/>
            <person name="Tunlid A."/>
            <person name="Henrissat B."/>
            <person name="Grigoriev I.V."/>
            <person name="Hibbett D.S."/>
            <person name="Martin F."/>
        </authorList>
    </citation>
    <scope>NUCLEOTIDE SEQUENCE [LARGE SCALE GENOMIC DNA]</scope>
    <source>
        <strain evidence="2">LaAM-08-1</strain>
    </source>
</reference>
<proteinExistence type="predicted"/>
<keyword evidence="2" id="KW-1185">Reference proteome</keyword>
<evidence type="ECO:0000313" key="2">
    <source>
        <dbReference type="Proteomes" id="UP000054477"/>
    </source>
</evidence>
<organism evidence="1 2">
    <name type="scientific">Laccaria amethystina LaAM-08-1</name>
    <dbReference type="NCBI Taxonomy" id="1095629"/>
    <lineage>
        <taxon>Eukaryota</taxon>
        <taxon>Fungi</taxon>
        <taxon>Dikarya</taxon>
        <taxon>Basidiomycota</taxon>
        <taxon>Agaricomycotina</taxon>
        <taxon>Agaricomycetes</taxon>
        <taxon>Agaricomycetidae</taxon>
        <taxon>Agaricales</taxon>
        <taxon>Agaricineae</taxon>
        <taxon>Hydnangiaceae</taxon>
        <taxon>Laccaria</taxon>
    </lineage>
</organism>
<dbReference type="EMBL" id="KN838722">
    <property type="protein sequence ID" value="KIJ96426.1"/>
    <property type="molecule type" value="Genomic_DNA"/>
</dbReference>
<dbReference type="Proteomes" id="UP000054477">
    <property type="component" value="Unassembled WGS sequence"/>
</dbReference>
<dbReference type="AlphaFoldDB" id="A0A0C9XFI6"/>